<dbReference type="SUPFAM" id="SSF53756">
    <property type="entry name" value="UDP-Glycosyltransferase/glycogen phosphorylase"/>
    <property type="match status" value="1"/>
</dbReference>
<dbReference type="Pfam" id="PF04101">
    <property type="entry name" value="Glyco_tran_28_C"/>
    <property type="match status" value="1"/>
</dbReference>
<comment type="caution">
    <text evidence="2">The sequence shown here is derived from an EMBL/GenBank/DDBJ whole genome shotgun (WGS) entry which is preliminary data.</text>
</comment>
<dbReference type="Proteomes" id="UP001595962">
    <property type="component" value="Unassembled WGS sequence"/>
</dbReference>
<dbReference type="Gene3D" id="3.40.50.2000">
    <property type="entry name" value="Glycogen Phosphorylase B"/>
    <property type="match status" value="1"/>
</dbReference>
<reference evidence="3" key="1">
    <citation type="journal article" date="2019" name="Int. J. Syst. Evol. Microbiol.">
        <title>The Global Catalogue of Microorganisms (GCM) 10K type strain sequencing project: providing services to taxonomists for standard genome sequencing and annotation.</title>
        <authorList>
            <consortium name="The Broad Institute Genomics Platform"/>
            <consortium name="The Broad Institute Genome Sequencing Center for Infectious Disease"/>
            <person name="Wu L."/>
            <person name="Ma J."/>
        </authorList>
    </citation>
    <scope>NUCLEOTIDE SEQUENCE [LARGE SCALE GENOMIC DNA]</scope>
    <source>
        <strain evidence="3">DT28</strain>
    </source>
</reference>
<evidence type="ECO:0000313" key="3">
    <source>
        <dbReference type="Proteomes" id="UP001595962"/>
    </source>
</evidence>
<name>A0ABV9JRU4_9GAMM</name>
<protein>
    <submittedName>
        <fullName evidence="2">UDP-2,4-diacetamido-2,4, 6-trideoxy-beta-L-altropyranose hydrolase</fullName>
        <ecNumber evidence="2">3.6.1.57</ecNumber>
    </submittedName>
</protein>
<keyword evidence="2" id="KW-0378">Hydrolase</keyword>
<evidence type="ECO:0000259" key="1">
    <source>
        <dbReference type="Pfam" id="PF04101"/>
    </source>
</evidence>
<dbReference type="RefSeq" id="WP_377336441.1">
    <property type="nucleotide sequence ID" value="NZ_JBHSGB010000017.1"/>
</dbReference>
<evidence type="ECO:0000313" key="2">
    <source>
        <dbReference type="EMBL" id="MFC4656917.1"/>
    </source>
</evidence>
<keyword evidence="3" id="KW-1185">Reference proteome</keyword>
<gene>
    <name evidence="2" type="primary">pseG</name>
    <name evidence="2" type="ORF">ACFO3I_18000</name>
</gene>
<dbReference type="Gene3D" id="3.40.50.11190">
    <property type="match status" value="1"/>
</dbReference>
<sequence>MKVIFRVDASIQTGSGHLMRCLTLAQALDQQGFDCGFICQDLPGHLTALVQAQGFKVQLLAPDTDETTDAERCLAFLVEAVDLLVVDHYRLGESYTSRMRAKARQIMVIDDLANRKHDADLLLDQNLLPDSSERYSALVSSDCRQLLGPEYALLRPEFYQAGSAERSRLLVNFGGTDPDNLTLMALDALETLKPLSIAADIVVGQAYPQAELVRQRCAKEPLWQFHQQCDYMAKLMQSAKIMLGAGGSTHWERCYSSLPALVITVAENQRLTTRFLHSLGACIWLGDAVSQTKELLARAIMDSWNNKALLHQMASQANALVPRDAGTPAVVRAITELMRS</sequence>
<dbReference type="EC" id="3.6.1.57" evidence="2"/>
<dbReference type="InterPro" id="IPR020023">
    <property type="entry name" value="PseG"/>
</dbReference>
<dbReference type="GO" id="GO:0016787">
    <property type="term" value="F:hydrolase activity"/>
    <property type="evidence" value="ECO:0007669"/>
    <property type="project" value="UniProtKB-KW"/>
</dbReference>
<accession>A0ABV9JRU4</accession>
<dbReference type="EMBL" id="JBHSGB010000017">
    <property type="protein sequence ID" value="MFC4656917.1"/>
    <property type="molecule type" value="Genomic_DNA"/>
</dbReference>
<dbReference type="NCBIfam" id="TIGR03590">
    <property type="entry name" value="PseG"/>
    <property type="match status" value="1"/>
</dbReference>
<feature type="domain" description="Glycosyl transferase family 28 C-terminal" evidence="1">
    <location>
        <begin position="202"/>
        <end position="317"/>
    </location>
</feature>
<dbReference type="InterPro" id="IPR007235">
    <property type="entry name" value="Glyco_trans_28_C"/>
</dbReference>
<organism evidence="2 3">
    <name type="scientific">Rheinheimera marina</name>
    <dbReference type="NCBI Taxonomy" id="1774958"/>
    <lineage>
        <taxon>Bacteria</taxon>
        <taxon>Pseudomonadati</taxon>
        <taxon>Pseudomonadota</taxon>
        <taxon>Gammaproteobacteria</taxon>
        <taxon>Chromatiales</taxon>
        <taxon>Chromatiaceae</taxon>
        <taxon>Rheinheimera</taxon>
    </lineage>
</organism>
<proteinExistence type="predicted"/>